<name>A0A368ZL15_9FLAO</name>
<dbReference type="AlphaFoldDB" id="A0A368ZL15"/>
<evidence type="ECO:0000256" key="1">
    <source>
        <dbReference type="SAM" id="MobiDB-lite"/>
    </source>
</evidence>
<evidence type="ECO:0000313" key="2">
    <source>
        <dbReference type="EMBL" id="RCW93837.1"/>
    </source>
</evidence>
<dbReference type="RefSeq" id="WP_114308330.1">
    <property type="nucleotide sequence ID" value="NZ_QPJO01000001.1"/>
</dbReference>
<protein>
    <submittedName>
        <fullName evidence="2">TonB family protein</fullName>
    </submittedName>
</protein>
<reference evidence="2 3" key="1">
    <citation type="submission" date="2018-07" db="EMBL/GenBank/DDBJ databases">
        <title>Genomic Encyclopedia of Type Strains, Phase III (KMG-III): the genomes of soil and plant-associated and newly described type strains.</title>
        <authorList>
            <person name="Whitman W."/>
        </authorList>
    </citation>
    <scope>NUCLEOTIDE SEQUENCE [LARGE SCALE GENOMIC DNA]</scope>
    <source>
        <strain evidence="2 3">CECT 7958</strain>
    </source>
</reference>
<evidence type="ECO:0000313" key="3">
    <source>
        <dbReference type="Proteomes" id="UP000253436"/>
    </source>
</evidence>
<comment type="caution">
    <text evidence="2">The sequence shown here is derived from an EMBL/GenBank/DDBJ whole genome shotgun (WGS) entry which is preliminary data.</text>
</comment>
<dbReference type="Proteomes" id="UP000253436">
    <property type="component" value="Unassembled WGS sequence"/>
</dbReference>
<sequence length="190" mass="20963">MLSEASTNKAFNEDESFKEMMHNFKTVSADDFERTTKAREAAKANDAKEEAQDALKESYATPDGKGDYALNTKETAAYKKLQAELQQRLKNKKQADEHAKTKGTLTYALKGRVLTHYKIPRYLCEVGGKIVITIKVNSAGNVVDASVNGASNSNNKCLIDHAISYAKSVQFNAASRQDQLGTITFLFQGK</sequence>
<feature type="compositionally biased region" description="Basic and acidic residues" evidence="1">
    <location>
        <begin position="31"/>
        <end position="56"/>
    </location>
</feature>
<organism evidence="2 3">
    <name type="scientific">Winogradskyella arenosi</name>
    <dbReference type="NCBI Taxonomy" id="533325"/>
    <lineage>
        <taxon>Bacteria</taxon>
        <taxon>Pseudomonadati</taxon>
        <taxon>Bacteroidota</taxon>
        <taxon>Flavobacteriia</taxon>
        <taxon>Flavobacteriales</taxon>
        <taxon>Flavobacteriaceae</taxon>
        <taxon>Winogradskyella</taxon>
    </lineage>
</organism>
<feature type="region of interest" description="Disordered" evidence="1">
    <location>
        <begin position="30"/>
        <end position="67"/>
    </location>
</feature>
<gene>
    <name evidence="2" type="ORF">DFQ08_101635</name>
</gene>
<proteinExistence type="predicted"/>
<keyword evidence="3" id="KW-1185">Reference proteome</keyword>
<accession>A0A368ZL15</accession>
<dbReference type="EMBL" id="QPJO01000001">
    <property type="protein sequence ID" value="RCW93837.1"/>
    <property type="molecule type" value="Genomic_DNA"/>
</dbReference>